<evidence type="ECO:0000313" key="2">
    <source>
        <dbReference type="EMBL" id="MBO0518126.1"/>
    </source>
</evidence>
<keyword evidence="2" id="KW-0547">Nucleotide-binding</keyword>
<name>A0A939FHB7_9ACTN</name>
<feature type="non-terminal residue" evidence="2">
    <location>
        <position position="60"/>
    </location>
</feature>
<feature type="domain" description="Orc1-like AAA ATPase" evidence="1">
    <location>
        <begin position="14"/>
        <end position="57"/>
    </location>
</feature>
<protein>
    <submittedName>
        <fullName evidence="2">ATP-binding protein</fullName>
    </submittedName>
</protein>
<dbReference type="GO" id="GO:0005524">
    <property type="term" value="F:ATP binding"/>
    <property type="evidence" value="ECO:0007669"/>
    <property type="project" value="UniProtKB-KW"/>
</dbReference>
<gene>
    <name evidence="2" type="ORF">J0695_41375</name>
</gene>
<dbReference type="AlphaFoldDB" id="A0A939FHB7"/>
<evidence type="ECO:0000259" key="1">
    <source>
        <dbReference type="Pfam" id="PF13191"/>
    </source>
</evidence>
<keyword evidence="3" id="KW-1185">Reference proteome</keyword>
<sequence>MLGGVENTSVSPVFVGRADELTILNDALARGGAGEPQALLLGGEAGVGKTRLVEEFIAGA</sequence>
<accession>A0A939FHB7</accession>
<comment type="caution">
    <text evidence="2">The sequence shown here is derived from an EMBL/GenBank/DDBJ whole genome shotgun (WGS) entry which is preliminary data.</text>
</comment>
<reference evidence="2" key="1">
    <citation type="submission" date="2021-03" db="EMBL/GenBank/DDBJ databases">
        <title>Streptomyces poriferae sp. nov., a novel marine sponge-derived Actinobacteria species with anti-MRSA activity.</title>
        <authorList>
            <person name="Sandoval-Powers M."/>
            <person name="Kralova S."/>
            <person name="Nguyen G.-S."/>
            <person name="Fawwal D."/>
            <person name="Degnes K."/>
            <person name="Klinkenberg G."/>
            <person name="Sletta H."/>
            <person name="Wentzel A."/>
            <person name="Liles M.R."/>
        </authorList>
    </citation>
    <scope>NUCLEOTIDE SEQUENCE</scope>
    <source>
        <strain evidence="2">DSM 41794</strain>
    </source>
</reference>
<keyword evidence="2" id="KW-0067">ATP-binding</keyword>
<proteinExistence type="predicted"/>
<dbReference type="EMBL" id="JAFLRJ010001251">
    <property type="protein sequence ID" value="MBO0518126.1"/>
    <property type="molecule type" value="Genomic_DNA"/>
</dbReference>
<dbReference type="InterPro" id="IPR041664">
    <property type="entry name" value="AAA_16"/>
</dbReference>
<dbReference type="Pfam" id="PF13191">
    <property type="entry name" value="AAA_16"/>
    <property type="match status" value="1"/>
</dbReference>
<dbReference type="SUPFAM" id="SSF52540">
    <property type="entry name" value="P-loop containing nucleoside triphosphate hydrolases"/>
    <property type="match status" value="1"/>
</dbReference>
<dbReference type="Proteomes" id="UP000664167">
    <property type="component" value="Unassembled WGS sequence"/>
</dbReference>
<dbReference type="InterPro" id="IPR027417">
    <property type="entry name" value="P-loop_NTPase"/>
</dbReference>
<organism evidence="2 3">
    <name type="scientific">Streptomyces beijiangensis</name>
    <dbReference type="NCBI Taxonomy" id="163361"/>
    <lineage>
        <taxon>Bacteria</taxon>
        <taxon>Bacillati</taxon>
        <taxon>Actinomycetota</taxon>
        <taxon>Actinomycetes</taxon>
        <taxon>Kitasatosporales</taxon>
        <taxon>Streptomycetaceae</taxon>
        <taxon>Streptomyces</taxon>
    </lineage>
</organism>
<dbReference type="Gene3D" id="3.40.50.300">
    <property type="entry name" value="P-loop containing nucleotide triphosphate hydrolases"/>
    <property type="match status" value="1"/>
</dbReference>
<evidence type="ECO:0000313" key="3">
    <source>
        <dbReference type="Proteomes" id="UP000664167"/>
    </source>
</evidence>